<evidence type="ECO:0000313" key="4">
    <source>
        <dbReference type="EMBL" id="CAH0107610.1"/>
    </source>
</evidence>
<feature type="signal peptide" evidence="3">
    <location>
        <begin position="1"/>
        <end position="24"/>
    </location>
</feature>
<feature type="compositionally biased region" description="Low complexity" evidence="1">
    <location>
        <begin position="344"/>
        <end position="363"/>
    </location>
</feature>
<dbReference type="EMBL" id="CAKKLH010000277">
    <property type="protein sequence ID" value="CAH0107610.1"/>
    <property type="molecule type" value="Genomic_DNA"/>
</dbReference>
<feature type="compositionally biased region" description="Acidic residues" evidence="1">
    <location>
        <begin position="872"/>
        <end position="881"/>
    </location>
</feature>
<feature type="region of interest" description="Disordered" evidence="1">
    <location>
        <begin position="279"/>
        <end position="590"/>
    </location>
</feature>
<feature type="compositionally biased region" description="Low complexity" evidence="1">
    <location>
        <begin position="371"/>
        <end position="382"/>
    </location>
</feature>
<feature type="compositionally biased region" description="Low complexity" evidence="1">
    <location>
        <begin position="459"/>
        <end position="470"/>
    </location>
</feature>
<feature type="compositionally biased region" description="Acidic residues" evidence="1">
    <location>
        <begin position="831"/>
        <end position="843"/>
    </location>
</feature>
<feature type="compositionally biased region" description="Low complexity" evidence="1">
    <location>
        <begin position="310"/>
        <end position="319"/>
    </location>
</feature>
<dbReference type="AlphaFoldDB" id="A0A8J2W6Y7"/>
<gene>
    <name evidence="4" type="ORF">DGAL_LOCUS10930</name>
</gene>
<feature type="region of interest" description="Disordered" evidence="1">
    <location>
        <begin position="194"/>
        <end position="259"/>
    </location>
</feature>
<feature type="region of interest" description="Disordered" evidence="1">
    <location>
        <begin position="27"/>
        <end position="85"/>
    </location>
</feature>
<feature type="transmembrane region" description="Helical" evidence="2">
    <location>
        <begin position="1192"/>
        <end position="1212"/>
    </location>
</feature>
<feature type="compositionally biased region" description="Polar residues" evidence="1">
    <location>
        <begin position="331"/>
        <end position="343"/>
    </location>
</feature>
<feature type="compositionally biased region" description="Basic and acidic residues" evidence="1">
    <location>
        <begin position="998"/>
        <end position="1019"/>
    </location>
</feature>
<reference evidence="4" key="1">
    <citation type="submission" date="2021-11" db="EMBL/GenBank/DDBJ databases">
        <authorList>
            <person name="Schell T."/>
        </authorList>
    </citation>
    <scope>NUCLEOTIDE SEQUENCE</scope>
    <source>
        <strain evidence="4">M5</strain>
    </source>
</reference>
<keyword evidence="3" id="KW-0732">Signal</keyword>
<name>A0A8J2W6Y7_9CRUS</name>
<sequence>MRRLIHTVLVGALVLVAAFGQAQTRESLELQQPNTTPSDQSQPDSNETFKAVSDELHEKVSDTKKLTTTTETSTTPDAPDTSNEKVELPELDAIISSVIPLSNNVKVNGTTRHSDAGDVSLEMSSIERQISQVIVTVNETVRIDPAAQAVNKTTSSDEVDTVTNVPSRNTIGSRLLQNRLTRLQTTTVRNVVSISKDSNEEGDSKKKTQTVKSDEVQSNSSKPVFGKPSRIRTTTTRNPIARDSDEVVDSTTTTTTRAPVSRNRFNRIQTTTTTATTVRSDSVEQVEDSSSKTTTVRSLPSGNRFGRLRTTTVSTPTTTDDSKEQVDAIKTTPTTTARNSLSGSRFSRVRTTTVRATTSSDSSSAEREDLVTPVSTTQPTTVRGSLAGNRFGRFRATTTTAASTISKDSGEQDESVTPAPSTTTTRSLARNRFSNFRGTTTSSPVSRDSDEQIDKVNVTQTTSPTTTTTSRIFVPGNRLSRLRVTTTRSTSTSTANSDEDIDTTTATPTTTARNLRTGNRFSGRSRSTTTVPTTTTISSDSDERDDSVNGTTTTARSVSRGNRFNNRFRATTTSAPTTTTISKSSDEQDDSTVVIPSTTIRNSLLRNRFIRTTTVRVPTTTVEDSIEQEDVINGTQKINSTSAERVTTVSAIKSSDSGEKDEMVNGTLTTTVGNLESEEKMDLVNSTQQVTTSRSSIFLKYFNRYRTTKASHSNSDDNSDEDEVHRANETSVQVDNSTSRQNFLNRLRSAAASLPAASNLTAPVTAAPLETTNNNLGRKDRAIIYNSAKSDNQLITSTMSTVHVEPTRSTPPMTAPLSPPPPGFYTFGSSDEIDDTSEDDDEDASRTPYFDPFYGVPLRESSAGVSSKVEENSLEVEDVSSEMELNSSVTVKPEDESSEITMSDMVSSKGTDVQHVYLHPNVQDDVSVEMVITVPNHPTAHHDVQNQTLMAQQQHAFNLATAESDEGNDGSVEEKEGSGDAVEEDQNVKNSTTPIQEKSADPVKESDEGNDVSKEKEGSGDVPEDANFGGNDATNATRVDEVSANNSDENDENSSLEIDLSKLTDIQRALTDVKADEVVIPDVVPELQRFFTDANKPVELFLEDRNHQTTTIASVPTIVMRRNRNESVIRPTPSNDEVTMKLKELLTNPVVQQRLEAIDGRLKSTKSARVKRLIEKYLAALAKLSTNSASTVSTSSFSIFLPLLITCFLFGFS</sequence>
<protein>
    <submittedName>
        <fullName evidence="4">Uncharacterized protein</fullName>
    </submittedName>
</protein>
<dbReference type="Proteomes" id="UP000789390">
    <property type="component" value="Unassembled WGS sequence"/>
</dbReference>
<evidence type="ECO:0000313" key="5">
    <source>
        <dbReference type="Proteomes" id="UP000789390"/>
    </source>
</evidence>
<feature type="chain" id="PRO_5035268248" evidence="3">
    <location>
        <begin position="25"/>
        <end position="1213"/>
    </location>
</feature>
<feature type="region of interest" description="Disordered" evidence="1">
    <location>
        <begin position="829"/>
        <end position="881"/>
    </location>
</feature>
<feature type="compositionally biased region" description="Polar residues" evidence="1">
    <location>
        <begin position="292"/>
        <end position="301"/>
    </location>
</feature>
<keyword evidence="5" id="KW-1185">Reference proteome</keyword>
<comment type="caution">
    <text evidence="4">The sequence shown here is derived from an EMBL/GenBank/DDBJ whole genome shotgun (WGS) entry which is preliminary data.</text>
</comment>
<feature type="compositionally biased region" description="Low complexity" evidence="1">
    <location>
        <begin position="66"/>
        <end position="81"/>
    </location>
</feature>
<feature type="compositionally biased region" description="Polar residues" evidence="1">
    <location>
        <begin position="418"/>
        <end position="446"/>
    </location>
</feature>
<feature type="compositionally biased region" description="Polar residues" evidence="1">
    <location>
        <begin position="27"/>
        <end position="48"/>
    </location>
</feature>
<keyword evidence="2" id="KW-0812">Transmembrane</keyword>
<dbReference type="OrthoDB" id="6376523at2759"/>
<evidence type="ECO:0000256" key="3">
    <source>
        <dbReference type="SAM" id="SignalP"/>
    </source>
</evidence>
<organism evidence="4 5">
    <name type="scientific">Daphnia galeata</name>
    <dbReference type="NCBI Taxonomy" id="27404"/>
    <lineage>
        <taxon>Eukaryota</taxon>
        <taxon>Metazoa</taxon>
        <taxon>Ecdysozoa</taxon>
        <taxon>Arthropoda</taxon>
        <taxon>Crustacea</taxon>
        <taxon>Branchiopoda</taxon>
        <taxon>Diplostraca</taxon>
        <taxon>Cladocera</taxon>
        <taxon>Anomopoda</taxon>
        <taxon>Daphniidae</taxon>
        <taxon>Daphnia</taxon>
    </lineage>
</organism>
<feature type="compositionally biased region" description="Polar residues" evidence="1">
    <location>
        <begin position="548"/>
        <end position="570"/>
    </location>
</feature>
<feature type="compositionally biased region" description="Low complexity" evidence="1">
    <location>
        <begin position="478"/>
        <end position="494"/>
    </location>
</feature>
<accession>A0A8J2W6Y7</accession>
<feature type="compositionally biased region" description="Low complexity" evidence="1">
    <location>
        <begin position="503"/>
        <end position="512"/>
    </location>
</feature>
<feature type="compositionally biased region" description="Basic and acidic residues" evidence="1">
    <location>
        <begin position="52"/>
        <end position="65"/>
    </location>
</feature>
<feature type="compositionally biased region" description="Basic and acidic residues" evidence="1">
    <location>
        <begin position="197"/>
        <end position="206"/>
    </location>
</feature>
<feature type="region of interest" description="Disordered" evidence="1">
    <location>
        <begin position="962"/>
        <end position="1056"/>
    </location>
</feature>
<keyword evidence="2" id="KW-1133">Transmembrane helix</keyword>
<proteinExistence type="predicted"/>
<evidence type="ECO:0000256" key="1">
    <source>
        <dbReference type="SAM" id="MobiDB-lite"/>
    </source>
</evidence>
<feature type="compositionally biased region" description="Polar residues" evidence="1">
    <location>
        <begin position="729"/>
        <end position="740"/>
    </location>
</feature>
<feature type="compositionally biased region" description="Low complexity" evidence="1">
    <location>
        <begin position="522"/>
        <end position="539"/>
    </location>
</feature>
<evidence type="ECO:0000256" key="2">
    <source>
        <dbReference type="SAM" id="Phobius"/>
    </source>
</evidence>
<feature type="compositionally biased region" description="Low complexity" evidence="1">
    <location>
        <begin position="571"/>
        <end position="583"/>
    </location>
</feature>
<feature type="region of interest" description="Disordered" evidence="1">
    <location>
        <begin position="709"/>
        <end position="740"/>
    </location>
</feature>
<keyword evidence="2" id="KW-0472">Membrane</keyword>